<proteinExistence type="predicted"/>
<comment type="caution">
    <text evidence="2">The sequence shown here is derived from an EMBL/GenBank/DDBJ whole genome shotgun (WGS) entry which is preliminary data.</text>
</comment>
<feature type="transmembrane region" description="Helical" evidence="1">
    <location>
        <begin position="66"/>
        <end position="83"/>
    </location>
</feature>
<evidence type="ECO:0000313" key="2">
    <source>
        <dbReference type="EMBL" id="GFS64629.1"/>
    </source>
</evidence>
<gene>
    <name evidence="2" type="ORF">NPIL_431151</name>
</gene>
<name>A0A8X6MLY2_NEPPI</name>
<reference evidence="2" key="1">
    <citation type="submission" date="2020-08" db="EMBL/GenBank/DDBJ databases">
        <title>Multicomponent nature underlies the extraordinary mechanical properties of spider dragline silk.</title>
        <authorList>
            <person name="Kono N."/>
            <person name="Nakamura H."/>
            <person name="Mori M."/>
            <person name="Yoshida Y."/>
            <person name="Ohtoshi R."/>
            <person name="Malay A.D."/>
            <person name="Moran D.A.P."/>
            <person name="Tomita M."/>
            <person name="Numata K."/>
            <person name="Arakawa K."/>
        </authorList>
    </citation>
    <scope>NUCLEOTIDE SEQUENCE</scope>
</reference>
<sequence length="135" mass="15470">MRGHNPDFFSSHCKLYCILFITDIVPLDGIICSSLQPQQTGVFNTDEIFPSMESPVFATTRMRVDFSFKALLGKVMSLIVYGIGTWDDGMRCHRLYIMVLLVIFRGISVHYRLFVTNDFTINPATRHIVLTIYVI</sequence>
<organism evidence="2 3">
    <name type="scientific">Nephila pilipes</name>
    <name type="common">Giant wood spider</name>
    <name type="synonym">Nephila maculata</name>
    <dbReference type="NCBI Taxonomy" id="299642"/>
    <lineage>
        <taxon>Eukaryota</taxon>
        <taxon>Metazoa</taxon>
        <taxon>Ecdysozoa</taxon>
        <taxon>Arthropoda</taxon>
        <taxon>Chelicerata</taxon>
        <taxon>Arachnida</taxon>
        <taxon>Araneae</taxon>
        <taxon>Araneomorphae</taxon>
        <taxon>Entelegynae</taxon>
        <taxon>Araneoidea</taxon>
        <taxon>Nephilidae</taxon>
        <taxon>Nephila</taxon>
    </lineage>
</organism>
<dbReference type="Proteomes" id="UP000887013">
    <property type="component" value="Unassembled WGS sequence"/>
</dbReference>
<keyword evidence="1" id="KW-0812">Transmembrane</keyword>
<feature type="transmembrane region" description="Helical" evidence="1">
    <location>
        <begin position="95"/>
        <end position="114"/>
    </location>
</feature>
<evidence type="ECO:0000256" key="1">
    <source>
        <dbReference type="SAM" id="Phobius"/>
    </source>
</evidence>
<keyword evidence="1" id="KW-1133">Transmembrane helix</keyword>
<evidence type="ECO:0000313" key="3">
    <source>
        <dbReference type="Proteomes" id="UP000887013"/>
    </source>
</evidence>
<accession>A0A8X6MLY2</accession>
<dbReference type="AlphaFoldDB" id="A0A8X6MLY2"/>
<keyword evidence="1" id="KW-0472">Membrane</keyword>
<protein>
    <submittedName>
        <fullName evidence="2">Uncharacterized protein</fullName>
    </submittedName>
</protein>
<dbReference type="EMBL" id="BMAW01094291">
    <property type="protein sequence ID" value="GFS64629.1"/>
    <property type="molecule type" value="Genomic_DNA"/>
</dbReference>
<keyword evidence="3" id="KW-1185">Reference proteome</keyword>